<sequence length="215" mass="24506">MNKRQINHKEMQDSVINFLDRNVDKWTAIPKVGEFKNQLDTVNQQIEQSQEAQQAAQVFLGKSKKELKYAIALKGDILNDALESMGAVSGDLALESRMKDSFSDIHRLTNLEFIPKNQEIIREAEAHLDVLQAEYGVTVEQVDDLKADLDNFLQLNGMPRAYQIESAQATQSLEQLFSEASDILNNKLDKVMKIFKRRDPNFYNGYLAARVIVDN</sequence>
<evidence type="ECO:0000313" key="2">
    <source>
        <dbReference type="Proteomes" id="UP000036958"/>
    </source>
</evidence>
<reference evidence="2" key="1">
    <citation type="submission" date="2015-07" db="EMBL/GenBank/DDBJ databases">
        <title>Genome sequencing of Sunxiuqinia dokdonensis strain SK.</title>
        <authorList>
            <person name="Ahn S."/>
            <person name="Kim B.-C."/>
        </authorList>
    </citation>
    <scope>NUCLEOTIDE SEQUENCE [LARGE SCALE GENOMIC DNA]</scope>
    <source>
        <strain evidence="2">SK</strain>
    </source>
</reference>
<organism evidence="1 2">
    <name type="scientific">Sunxiuqinia dokdonensis</name>
    <dbReference type="NCBI Taxonomy" id="1409788"/>
    <lineage>
        <taxon>Bacteria</taxon>
        <taxon>Pseudomonadati</taxon>
        <taxon>Bacteroidota</taxon>
        <taxon>Bacteroidia</taxon>
        <taxon>Marinilabiliales</taxon>
        <taxon>Prolixibacteraceae</taxon>
        <taxon>Sunxiuqinia</taxon>
    </lineage>
</organism>
<dbReference type="RefSeq" id="WP_053184185.1">
    <property type="nucleotide sequence ID" value="NZ_LGIA01000161.1"/>
</dbReference>
<protein>
    <submittedName>
        <fullName evidence="1">Uncharacterized protein</fullName>
    </submittedName>
</protein>
<gene>
    <name evidence="1" type="ORF">NC99_27230</name>
</gene>
<evidence type="ECO:0000313" key="1">
    <source>
        <dbReference type="EMBL" id="KOH44493.1"/>
    </source>
</evidence>
<dbReference type="EMBL" id="LGIA01000161">
    <property type="protein sequence ID" value="KOH44493.1"/>
    <property type="molecule type" value="Genomic_DNA"/>
</dbReference>
<proteinExistence type="predicted"/>
<dbReference type="AlphaFoldDB" id="A0A0L8V808"/>
<dbReference type="Proteomes" id="UP000036958">
    <property type="component" value="Unassembled WGS sequence"/>
</dbReference>
<name>A0A0L8V808_9BACT</name>
<accession>A0A0L8V808</accession>
<keyword evidence="2" id="KW-1185">Reference proteome</keyword>
<dbReference type="OrthoDB" id="1119986at2"/>
<comment type="caution">
    <text evidence="1">The sequence shown here is derived from an EMBL/GenBank/DDBJ whole genome shotgun (WGS) entry which is preliminary data.</text>
</comment>